<feature type="domain" description="Reverse transcriptase zinc-binding" evidence="2">
    <location>
        <begin position="159"/>
        <end position="259"/>
    </location>
</feature>
<dbReference type="EMBL" id="OZ075125">
    <property type="protein sequence ID" value="CAL4932085.1"/>
    <property type="molecule type" value="Genomic_DNA"/>
</dbReference>
<dbReference type="InterPro" id="IPR026960">
    <property type="entry name" value="RVT-Znf"/>
</dbReference>
<evidence type="ECO:0008006" key="5">
    <source>
        <dbReference type="Google" id="ProtNLM"/>
    </source>
</evidence>
<dbReference type="Proteomes" id="UP001497457">
    <property type="component" value="Chromosome 15b"/>
</dbReference>
<sequence>MGFKDPKLFNIAMLGKQGWRLMTNPESLCARVLKGKYFPHGDFLGSRNKKNSSHTWRAILAGRKVLELGLIKRIGDGLSTNIWSDRWIPDAFGCKPICPKEGATATLVCDLLQPDGRAWNEQALEQNLLTIDSNAVRRIPLGRFNEDIWAWSGERHGLYTVRSAYRILAEKEDQERNYGAQQSSHSLKNNDPIWRKLWSVKVPPKVRVFWWRVTHDFIPSKANLHHRHIERLGGCEICGAKEETTFHALTECTFANIYWGKLKELTGIKLPKLCPRTWTIDLLNDAICSEHDRGIILCGMWSLWNSRNDRRHGKAPIEPKKAILWAVDACVELLHATKSHTGESMPRLKEKWERPPVGSLKLNIDGAFDAESFSGATGAVIRNSTGSFVAAAGRRLNSVASVLMAEAEALRDGVKLIPHGVRENVLVETDSSELAGLWRSRREARSEITAILHEVEIVVAGLSSFSVRHARRKYHT</sequence>
<reference evidence="3" key="1">
    <citation type="submission" date="2024-10" db="EMBL/GenBank/DDBJ databases">
        <authorList>
            <person name="Ryan C."/>
        </authorList>
    </citation>
    <scope>NUCLEOTIDE SEQUENCE [LARGE SCALE GENOMIC DNA]</scope>
</reference>
<dbReference type="Pfam" id="PF13456">
    <property type="entry name" value="RVT_3"/>
    <property type="match status" value="1"/>
</dbReference>
<name>A0ABC8XU13_9POAL</name>
<feature type="domain" description="RNase H type-1" evidence="1">
    <location>
        <begin position="363"/>
        <end position="473"/>
    </location>
</feature>
<dbReference type="PANTHER" id="PTHR47723">
    <property type="entry name" value="OS05G0353850 PROTEIN"/>
    <property type="match status" value="1"/>
</dbReference>
<keyword evidence="4" id="KW-1185">Reference proteome</keyword>
<accession>A0ABC8XU13</accession>
<dbReference type="CDD" id="cd06222">
    <property type="entry name" value="RNase_H_like"/>
    <property type="match status" value="1"/>
</dbReference>
<dbReference type="InterPro" id="IPR036397">
    <property type="entry name" value="RNaseH_sf"/>
</dbReference>
<dbReference type="InterPro" id="IPR044730">
    <property type="entry name" value="RNase_H-like_dom_plant"/>
</dbReference>
<evidence type="ECO:0000313" key="4">
    <source>
        <dbReference type="Proteomes" id="UP001497457"/>
    </source>
</evidence>
<gene>
    <name evidence="3" type="ORF">URODEC1_LOCUS27420</name>
</gene>
<dbReference type="PANTHER" id="PTHR47723:SF24">
    <property type="entry name" value="RNASE H TYPE-1 DOMAIN-CONTAINING PROTEIN"/>
    <property type="match status" value="1"/>
</dbReference>
<dbReference type="AlphaFoldDB" id="A0ABC8XU13"/>
<dbReference type="InterPro" id="IPR002156">
    <property type="entry name" value="RNaseH_domain"/>
</dbReference>
<dbReference type="Pfam" id="PF13966">
    <property type="entry name" value="zf-RVT"/>
    <property type="match status" value="1"/>
</dbReference>
<organism evidence="3 4">
    <name type="scientific">Urochloa decumbens</name>
    <dbReference type="NCBI Taxonomy" id="240449"/>
    <lineage>
        <taxon>Eukaryota</taxon>
        <taxon>Viridiplantae</taxon>
        <taxon>Streptophyta</taxon>
        <taxon>Embryophyta</taxon>
        <taxon>Tracheophyta</taxon>
        <taxon>Spermatophyta</taxon>
        <taxon>Magnoliopsida</taxon>
        <taxon>Liliopsida</taxon>
        <taxon>Poales</taxon>
        <taxon>Poaceae</taxon>
        <taxon>PACMAD clade</taxon>
        <taxon>Panicoideae</taxon>
        <taxon>Panicodae</taxon>
        <taxon>Paniceae</taxon>
        <taxon>Melinidinae</taxon>
        <taxon>Urochloa</taxon>
    </lineage>
</organism>
<evidence type="ECO:0000313" key="3">
    <source>
        <dbReference type="EMBL" id="CAL4932085.1"/>
    </source>
</evidence>
<dbReference type="InterPro" id="IPR053151">
    <property type="entry name" value="RNase_H-like"/>
</dbReference>
<evidence type="ECO:0000259" key="1">
    <source>
        <dbReference type="Pfam" id="PF13456"/>
    </source>
</evidence>
<evidence type="ECO:0000259" key="2">
    <source>
        <dbReference type="Pfam" id="PF13966"/>
    </source>
</evidence>
<dbReference type="Gene3D" id="3.30.420.10">
    <property type="entry name" value="Ribonuclease H-like superfamily/Ribonuclease H"/>
    <property type="match status" value="1"/>
</dbReference>
<protein>
    <recommendedName>
        <fullName evidence="5">Reverse transcriptase zinc-binding domain-containing protein</fullName>
    </recommendedName>
</protein>
<proteinExistence type="predicted"/>